<accession>A0A0D7AN81</accession>
<evidence type="ECO:0000313" key="1">
    <source>
        <dbReference type="EMBL" id="KIY53320.1"/>
    </source>
</evidence>
<protein>
    <submittedName>
        <fullName evidence="1">Uncharacterized protein</fullName>
    </submittedName>
</protein>
<dbReference type="EMBL" id="KN881626">
    <property type="protein sequence ID" value="KIY53320.1"/>
    <property type="molecule type" value="Genomic_DNA"/>
</dbReference>
<reference evidence="1 2" key="1">
    <citation type="journal article" date="2015" name="Fungal Genet. Biol.">
        <title>Evolution of novel wood decay mechanisms in Agaricales revealed by the genome sequences of Fistulina hepatica and Cylindrobasidium torrendii.</title>
        <authorList>
            <person name="Floudas D."/>
            <person name="Held B.W."/>
            <person name="Riley R."/>
            <person name="Nagy L.G."/>
            <person name="Koehler G."/>
            <person name="Ransdell A.S."/>
            <person name="Younus H."/>
            <person name="Chow J."/>
            <person name="Chiniquy J."/>
            <person name="Lipzen A."/>
            <person name="Tritt A."/>
            <person name="Sun H."/>
            <person name="Haridas S."/>
            <person name="LaButti K."/>
            <person name="Ohm R.A."/>
            <person name="Kues U."/>
            <person name="Blanchette R.A."/>
            <person name="Grigoriev I.V."/>
            <person name="Minto R.E."/>
            <person name="Hibbett D.S."/>
        </authorList>
    </citation>
    <scope>NUCLEOTIDE SEQUENCE [LARGE SCALE GENOMIC DNA]</scope>
    <source>
        <strain evidence="1 2">ATCC 64428</strain>
    </source>
</reference>
<keyword evidence="2" id="KW-1185">Reference proteome</keyword>
<dbReference type="AlphaFoldDB" id="A0A0D7AN81"/>
<evidence type="ECO:0000313" key="2">
    <source>
        <dbReference type="Proteomes" id="UP000054144"/>
    </source>
</evidence>
<gene>
    <name evidence="1" type="ORF">FISHEDRAFT_69032</name>
</gene>
<name>A0A0D7AN81_9AGAR</name>
<dbReference type="Proteomes" id="UP000054144">
    <property type="component" value="Unassembled WGS sequence"/>
</dbReference>
<organism evidence="1 2">
    <name type="scientific">Fistulina hepatica ATCC 64428</name>
    <dbReference type="NCBI Taxonomy" id="1128425"/>
    <lineage>
        <taxon>Eukaryota</taxon>
        <taxon>Fungi</taxon>
        <taxon>Dikarya</taxon>
        <taxon>Basidiomycota</taxon>
        <taxon>Agaricomycotina</taxon>
        <taxon>Agaricomycetes</taxon>
        <taxon>Agaricomycetidae</taxon>
        <taxon>Agaricales</taxon>
        <taxon>Fistulinaceae</taxon>
        <taxon>Fistulina</taxon>
    </lineage>
</organism>
<proteinExistence type="predicted"/>
<sequence>MLEGQLTPHGSTTPFVPVSLDEEYPSVASTVRSLLHGRRRSDVPVDNEHPLVIVPIDSNRQPSAHECPWYDVVLFVDTQEDTLLLGDIEWAWICQVACWLKNDLCAAEGMGVPLRRGGLSFVAVMPAYVIEMQIPAPGVVSTILVVVGPRQWDLPLNFWVSHR</sequence>